<feature type="domain" description="MapZ extracellular C-terminal" evidence="4">
    <location>
        <begin position="531"/>
        <end position="621"/>
    </location>
</feature>
<dbReference type="Pfam" id="PF18708">
    <property type="entry name" value="MapZ_C2"/>
    <property type="match status" value="1"/>
</dbReference>
<dbReference type="RefSeq" id="WP_113785211.1">
    <property type="nucleotide sequence ID" value="NZ_KZ845748.1"/>
</dbReference>
<protein>
    <submittedName>
        <fullName evidence="5">Uncharacterized protein</fullName>
    </submittedName>
</protein>
<proteinExistence type="predicted"/>
<feature type="domain" description="MapZ extracellular" evidence="3">
    <location>
        <begin position="265"/>
        <end position="391"/>
    </location>
</feature>
<feature type="region of interest" description="Disordered" evidence="2">
    <location>
        <begin position="162"/>
        <end position="202"/>
    </location>
</feature>
<sequence>MNNRCPNCGYEPVEQDLICPNCGIEIKENITEKLTHDSKENNVATQENAFIDEVEAINFEDTKELNDDIVWSDLQDEPIGKVMKNLAEEHDVQLADNEIAEINSALTTDSDFPDESETQLADFVLMHKEKLSEAQNSSLEENPILASYLEMHNANKETKKQLGELDDSTNPDNESLDNHDVIENQKANRPQFDSDYIEDTLPESDEDPIALAMKKIDEFNQPKSSFEQESESDNETSSKKWRNIALVGATVLLVGGGFYYSHYQRQKDSEQHIIEQINKQVSQLAKKINNLYTTKQASYLKDSVTLAEINELEKELKNFDGQKDYQKLKKQLADAKEQLLKVQEINDYFTSPVLKEGKLNKHAALDYSKKFDMKLISNPESSFDKLANEAILFGQKAYTNYEKAQTATKELSDGYKNGILASSVTREKYQQAKKLVEQLVDSKQKDEMEKQLQTIDQALTKNEQAAKKDDAESSQNPSNSDGKSTQAATSSPVVQIQSNPVNTQPIYTSRINEQSEILSPQSTHQSANQPLIASRPSDLQDVNNSAWQWADGVQDRVLQACIGRGYIVSGGYVLERVRIENQEGYYNLFAVMPSAKFPNASSKNPIYVVTINCKTGFYKGNGNDHTIR</sequence>
<comment type="caution">
    <text evidence="5">The sequence shown here is derived from an EMBL/GenBank/DDBJ whole genome shotgun (WGS) entry which is preliminary data.</text>
</comment>
<evidence type="ECO:0000256" key="2">
    <source>
        <dbReference type="SAM" id="MobiDB-lite"/>
    </source>
</evidence>
<evidence type="ECO:0000259" key="4">
    <source>
        <dbReference type="Pfam" id="PF18708"/>
    </source>
</evidence>
<dbReference type="CDD" id="cd00350">
    <property type="entry name" value="rubredoxin_like"/>
    <property type="match status" value="1"/>
</dbReference>
<feature type="coiled-coil region" evidence="1">
    <location>
        <begin position="274"/>
        <end position="345"/>
    </location>
</feature>
<dbReference type="InterPro" id="IPR040532">
    <property type="entry name" value="MapZ_C2"/>
</dbReference>
<evidence type="ECO:0000256" key="1">
    <source>
        <dbReference type="SAM" id="Coils"/>
    </source>
</evidence>
<feature type="compositionally biased region" description="Polar residues" evidence="2">
    <location>
        <begin position="473"/>
        <end position="502"/>
    </location>
</feature>
<keyword evidence="1" id="KW-0175">Coiled coil</keyword>
<dbReference type="InterPro" id="IPR041295">
    <property type="entry name" value="MapZ_EC1"/>
</dbReference>
<evidence type="ECO:0000313" key="5">
    <source>
        <dbReference type="EMBL" id="RBR27543.1"/>
    </source>
</evidence>
<name>A0A366SDG7_9ENTE</name>
<dbReference type="EMBL" id="LEOY01000023">
    <property type="protein sequence ID" value="RBR27543.1"/>
    <property type="molecule type" value="Genomic_DNA"/>
</dbReference>
<gene>
    <name evidence="5" type="ORF">EB18_02230</name>
</gene>
<dbReference type="Proteomes" id="UP000252800">
    <property type="component" value="Unassembled WGS sequence"/>
</dbReference>
<evidence type="ECO:0000313" key="6">
    <source>
        <dbReference type="Proteomes" id="UP000252800"/>
    </source>
</evidence>
<dbReference type="Pfam" id="PF18041">
    <property type="entry name" value="MapZ_EC1"/>
    <property type="match status" value="1"/>
</dbReference>
<dbReference type="AlphaFoldDB" id="A0A366SDG7"/>
<organism evidence="5 6">
    <name type="scientific">Enterococcus cecorum</name>
    <dbReference type="NCBI Taxonomy" id="44008"/>
    <lineage>
        <taxon>Bacteria</taxon>
        <taxon>Bacillati</taxon>
        <taxon>Bacillota</taxon>
        <taxon>Bacilli</taxon>
        <taxon>Lactobacillales</taxon>
        <taxon>Enterococcaceae</taxon>
        <taxon>Enterococcus</taxon>
    </lineage>
</organism>
<feature type="region of interest" description="Disordered" evidence="2">
    <location>
        <begin position="220"/>
        <end position="239"/>
    </location>
</feature>
<feature type="region of interest" description="Disordered" evidence="2">
    <location>
        <begin position="462"/>
        <end position="502"/>
    </location>
</feature>
<reference evidence="5 6" key="1">
    <citation type="submission" date="2015-06" db="EMBL/GenBank/DDBJ databases">
        <title>The Genome Sequence of Enterococcus cecorum 170AEA1.</title>
        <authorList>
            <consortium name="The Broad Institute Genomics Platform"/>
            <consortium name="The Broad Institute Genome Sequencing Center for Infectious Disease"/>
            <person name="Earl A.M."/>
            <person name="Van Tyne D."/>
            <person name="Lebreton F."/>
            <person name="Saavedra J.T."/>
            <person name="Gilmore M.S."/>
            <person name="Manson McGuire A."/>
            <person name="Clock S."/>
            <person name="Crupain M."/>
            <person name="Rangan U."/>
            <person name="Young S."/>
            <person name="Abouelleil A."/>
            <person name="Cao P."/>
            <person name="Chapman S.B."/>
            <person name="Griggs A."/>
            <person name="Priest M."/>
            <person name="Shea T."/>
            <person name="Wortman J."/>
            <person name="Nusbaum C."/>
            <person name="Birren B."/>
        </authorList>
    </citation>
    <scope>NUCLEOTIDE SEQUENCE [LARGE SCALE GENOMIC DNA]</scope>
    <source>
        <strain evidence="5 6">170AEA1</strain>
    </source>
</reference>
<evidence type="ECO:0000259" key="3">
    <source>
        <dbReference type="Pfam" id="PF18041"/>
    </source>
</evidence>
<accession>A0A366SDG7</accession>